<gene>
    <name evidence="1" type="ORF">AVEN_25861_1</name>
</gene>
<comment type="caution">
    <text evidence="1">The sequence shown here is derived from an EMBL/GenBank/DDBJ whole genome shotgun (WGS) entry which is preliminary data.</text>
</comment>
<organism evidence="1 2">
    <name type="scientific">Araneus ventricosus</name>
    <name type="common">Orbweaver spider</name>
    <name type="synonym">Epeira ventricosa</name>
    <dbReference type="NCBI Taxonomy" id="182803"/>
    <lineage>
        <taxon>Eukaryota</taxon>
        <taxon>Metazoa</taxon>
        <taxon>Ecdysozoa</taxon>
        <taxon>Arthropoda</taxon>
        <taxon>Chelicerata</taxon>
        <taxon>Arachnida</taxon>
        <taxon>Araneae</taxon>
        <taxon>Araneomorphae</taxon>
        <taxon>Entelegynae</taxon>
        <taxon>Araneoidea</taxon>
        <taxon>Araneidae</taxon>
        <taxon>Araneus</taxon>
    </lineage>
</organism>
<dbReference type="AlphaFoldDB" id="A0A4Y2U6A3"/>
<accession>A0A4Y2U6A3</accession>
<dbReference type="Proteomes" id="UP000499080">
    <property type="component" value="Unassembled WGS sequence"/>
</dbReference>
<dbReference type="EMBL" id="BGPR01033991">
    <property type="protein sequence ID" value="GBO08142.1"/>
    <property type="molecule type" value="Genomic_DNA"/>
</dbReference>
<sequence length="123" mass="13812">MRATGSRGPEYMMDLKLLGLPAGSNQMAAFFNFSTYKEIYLIVEELSPAEQLQLMVLLSSSRPSGQGDDPEIHWGFPCRFESYQHGSLYLSYTEEYFNCKKELSSSLITKVINAVLPSSRGRG</sequence>
<proteinExistence type="predicted"/>
<evidence type="ECO:0000313" key="1">
    <source>
        <dbReference type="EMBL" id="GBO08142.1"/>
    </source>
</evidence>
<evidence type="ECO:0000313" key="2">
    <source>
        <dbReference type="Proteomes" id="UP000499080"/>
    </source>
</evidence>
<name>A0A4Y2U6A3_ARAVE</name>
<keyword evidence="2" id="KW-1185">Reference proteome</keyword>
<reference evidence="1 2" key="1">
    <citation type="journal article" date="2019" name="Sci. Rep.">
        <title>Orb-weaving spider Araneus ventricosus genome elucidates the spidroin gene catalogue.</title>
        <authorList>
            <person name="Kono N."/>
            <person name="Nakamura H."/>
            <person name="Ohtoshi R."/>
            <person name="Moran D.A.P."/>
            <person name="Shinohara A."/>
            <person name="Yoshida Y."/>
            <person name="Fujiwara M."/>
            <person name="Mori M."/>
            <person name="Tomita M."/>
            <person name="Arakawa K."/>
        </authorList>
    </citation>
    <scope>NUCLEOTIDE SEQUENCE [LARGE SCALE GENOMIC DNA]</scope>
</reference>
<protein>
    <submittedName>
        <fullName evidence="1">Uncharacterized protein</fullName>
    </submittedName>
</protein>